<dbReference type="Pfam" id="PF09956">
    <property type="entry name" value="Phage_cement_2"/>
    <property type="match status" value="1"/>
</dbReference>
<dbReference type="InterPro" id="IPR011231">
    <property type="entry name" value="Phage_VT1-Sakai_H0018"/>
</dbReference>
<name>A0A6M3KAB1_9ZZZZ</name>
<sequence length="159" mass="17437">MVGTPDMTNPYYDPYAVAGQEVSSTGGGRHILITESEIIHPSHTDGFVDKGDPVAFFDGVGVALKSAISASERIPIDTEGIWRLSVTNTGVNAFGTIVTGQVLYIDASGVVYDEWSTSYAVFGYALQPIDSVRTEVIAVKIHWMWPWWYYTSTDPPWGQ</sequence>
<reference evidence="2" key="1">
    <citation type="submission" date="2020-03" db="EMBL/GenBank/DDBJ databases">
        <title>The deep terrestrial virosphere.</title>
        <authorList>
            <person name="Holmfeldt K."/>
            <person name="Nilsson E."/>
            <person name="Simone D."/>
            <person name="Lopez-Fernandez M."/>
            <person name="Wu X."/>
            <person name="de Brujin I."/>
            <person name="Lundin D."/>
            <person name="Andersson A."/>
            <person name="Bertilsson S."/>
            <person name="Dopson M."/>
        </authorList>
    </citation>
    <scope>NUCLEOTIDE SEQUENCE</scope>
    <source>
        <strain evidence="2">MM415A00985</strain>
        <strain evidence="1">MM415B01930</strain>
    </source>
</reference>
<dbReference type="EMBL" id="MT142353">
    <property type="protein sequence ID" value="QJA78779.1"/>
    <property type="molecule type" value="Genomic_DNA"/>
</dbReference>
<protein>
    <submittedName>
        <fullName evidence="2">Uncharacterized protein</fullName>
    </submittedName>
</protein>
<accession>A0A6M3KAB1</accession>
<evidence type="ECO:0000313" key="1">
    <source>
        <dbReference type="EMBL" id="QJA56070.1"/>
    </source>
</evidence>
<gene>
    <name evidence="2" type="ORF">MM415A00985_0014</name>
    <name evidence="1" type="ORF">MM415B01930_0009</name>
</gene>
<proteinExistence type="predicted"/>
<dbReference type="EMBL" id="MT141198">
    <property type="protein sequence ID" value="QJA56070.1"/>
    <property type="molecule type" value="Genomic_DNA"/>
</dbReference>
<organism evidence="2">
    <name type="scientific">viral metagenome</name>
    <dbReference type="NCBI Taxonomy" id="1070528"/>
    <lineage>
        <taxon>unclassified sequences</taxon>
        <taxon>metagenomes</taxon>
        <taxon>organismal metagenomes</taxon>
    </lineage>
</organism>
<dbReference type="AlphaFoldDB" id="A0A6M3KAB1"/>
<evidence type="ECO:0000313" key="2">
    <source>
        <dbReference type="EMBL" id="QJA78779.1"/>
    </source>
</evidence>